<feature type="compositionally biased region" description="Basic and acidic residues" evidence="6">
    <location>
        <begin position="80"/>
        <end position="103"/>
    </location>
</feature>
<feature type="compositionally biased region" description="Basic and acidic residues" evidence="6">
    <location>
        <begin position="434"/>
        <end position="444"/>
    </location>
</feature>
<evidence type="ECO:0000256" key="4">
    <source>
        <dbReference type="ARBA" id="ARBA00022884"/>
    </source>
</evidence>
<dbReference type="Pfam" id="PF00271">
    <property type="entry name" value="Helicase_C"/>
    <property type="match status" value="1"/>
</dbReference>
<dbReference type="PROSITE" id="PS51192">
    <property type="entry name" value="HELICASE_ATP_BIND_1"/>
    <property type="match status" value="1"/>
</dbReference>
<dbReference type="STRING" id="1257118.L8GI84"/>
<keyword evidence="5 8" id="KW-0347">Helicase</keyword>
<dbReference type="EC" id="3.6.4.13" evidence="5"/>
<feature type="region of interest" description="Disordered" evidence="6">
    <location>
        <begin position="408"/>
        <end position="463"/>
    </location>
</feature>
<dbReference type="GO" id="GO:0003723">
    <property type="term" value="F:RNA binding"/>
    <property type="evidence" value="ECO:0007669"/>
    <property type="project" value="UniProtKB-UniRule"/>
</dbReference>
<keyword evidence="9" id="KW-1185">Reference proteome</keyword>
<evidence type="ECO:0000256" key="6">
    <source>
        <dbReference type="SAM" id="MobiDB-lite"/>
    </source>
</evidence>
<feature type="compositionally biased region" description="Basic and acidic residues" evidence="6">
    <location>
        <begin position="885"/>
        <end position="900"/>
    </location>
</feature>
<dbReference type="VEuPathDB" id="AmoebaDB:ACA1_093410"/>
<feature type="compositionally biased region" description="Low complexity" evidence="6">
    <location>
        <begin position="563"/>
        <end position="573"/>
    </location>
</feature>
<dbReference type="GeneID" id="14913373"/>
<evidence type="ECO:0000256" key="5">
    <source>
        <dbReference type="RuleBase" id="RU365068"/>
    </source>
</evidence>
<keyword evidence="4 5" id="KW-0694">RNA-binding</keyword>
<dbReference type="RefSeq" id="XP_004334808.1">
    <property type="nucleotide sequence ID" value="XM_004334760.1"/>
</dbReference>
<dbReference type="InterPro" id="IPR027417">
    <property type="entry name" value="P-loop_NTPase"/>
</dbReference>
<feature type="region of interest" description="Disordered" evidence="6">
    <location>
        <begin position="223"/>
        <end position="242"/>
    </location>
</feature>
<comment type="similarity">
    <text evidence="5">Belongs to the DEAD box helicase family.</text>
</comment>
<evidence type="ECO:0000313" key="8">
    <source>
        <dbReference type="EMBL" id="ELR12795.1"/>
    </source>
</evidence>
<dbReference type="EMBL" id="KB008103">
    <property type="protein sequence ID" value="ELR12795.1"/>
    <property type="molecule type" value="Genomic_DNA"/>
</dbReference>
<dbReference type="GO" id="GO:0003724">
    <property type="term" value="F:RNA helicase activity"/>
    <property type="evidence" value="ECO:0007669"/>
    <property type="project" value="UniProtKB-EC"/>
</dbReference>
<dbReference type="GO" id="GO:0005524">
    <property type="term" value="F:ATP binding"/>
    <property type="evidence" value="ECO:0007669"/>
    <property type="project" value="UniProtKB-UniRule"/>
</dbReference>
<name>L8GI84_ACACF</name>
<feature type="region of interest" description="Disordered" evidence="6">
    <location>
        <begin position="67"/>
        <end position="103"/>
    </location>
</feature>
<dbReference type="InterPro" id="IPR014001">
    <property type="entry name" value="Helicase_ATP-bd"/>
</dbReference>
<feature type="compositionally biased region" description="Low complexity" evidence="6">
    <location>
        <begin position="419"/>
        <end position="433"/>
    </location>
</feature>
<dbReference type="OMA" id="DTELSWM"/>
<accession>L8GI84</accession>
<feature type="domain" description="Helicase ATP-binding" evidence="7">
    <location>
        <begin position="705"/>
        <end position="799"/>
    </location>
</feature>
<evidence type="ECO:0000256" key="1">
    <source>
        <dbReference type="ARBA" id="ARBA00022741"/>
    </source>
</evidence>
<dbReference type="PANTHER" id="PTHR24031">
    <property type="entry name" value="RNA HELICASE"/>
    <property type="match status" value="1"/>
</dbReference>
<reference evidence="8 9" key="1">
    <citation type="journal article" date="2013" name="Genome Biol.">
        <title>Genome of Acanthamoeba castellanii highlights extensive lateral gene transfer and early evolution of tyrosine kinase signaling.</title>
        <authorList>
            <person name="Clarke M."/>
            <person name="Lohan A.J."/>
            <person name="Liu B."/>
            <person name="Lagkouvardos I."/>
            <person name="Roy S."/>
            <person name="Zafar N."/>
            <person name="Bertelli C."/>
            <person name="Schilde C."/>
            <person name="Kianianmomeni A."/>
            <person name="Burglin T.R."/>
            <person name="Frech C."/>
            <person name="Turcotte B."/>
            <person name="Kopec K.O."/>
            <person name="Synnott J.M."/>
            <person name="Choo C."/>
            <person name="Paponov I."/>
            <person name="Finkler A."/>
            <person name="Soon Heng Tan C."/>
            <person name="Hutchins A.P."/>
            <person name="Weinmeier T."/>
            <person name="Rattei T."/>
            <person name="Chu J.S."/>
            <person name="Gimenez G."/>
            <person name="Irimia M."/>
            <person name="Rigden D.J."/>
            <person name="Fitzpatrick D.A."/>
            <person name="Lorenzo-Morales J."/>
            <person name="Bateman A."/>
            <person name="Chiu C.H."/>
            <person name="Tang P."/>
            <person name="Hegemann P."/>
            <person name="Fromm H."/>
            <person name="Raoult D."/>
            <person name="Greub G."/>
            <person name="Miranda-Saavedra D."/>
            <person name="Chen N."/>
            <person name="Nash P."/>
            <person name="Ginger M.L."/>
            <person name="Horn M."/>
            <person name="Schaap P."/>
            <person name="Caler L."/>
            <person name="Loftus B."/>
        </authorList>
    </citation>
    <scope>NUCLEOTIDE SEQUENCE [LARGE SCALE GENOMIC DNA]</scope>
    <source>
        <strain evidence="8 9">Neff</strain>
    </source>
</reference>
<comment type="function">
    <text evidence="5">RNA helicase.</text>
</comment>
<feature type="compositionally biased region" description="Basic and acidic residues" evidence="6">
    <location>
        <begin position="223"/>
        <end position="235"/>
    </location>
</feature>
<dbReference type="Pfam" id="PF00270">
    <property type="entry name" value="DEAD"/>
    <property type="match status" value="1"/>
</dbReference>
<feature type="region of interest" description="Disordered" evidence="6">
    <location>
        <begin position="562"/>
        <end position="602"/>
    </location>
</feature>
<dbReference type="InterPro" id="IPR011545">
    <property type="entry name" value="DEAD/DEAH_box_helicase_dom"/>
</dbReference>
<comment type="domain">
    <text evidence="5">The Q motif is unique to and characteristic of the DEAD box family of RNA helicases and controls ATP binding and hydrolysis.</text>
</comment>
<comment type="catalytic activity">
    <reaction evidence="5">
        <text>ATP + H2O = ADP + phosphate + H(+)</text>
        <dbReference type="Rhea" id="RHEA:13065"/>
        <dbReference type="ChEBI" id="CHEBI:15377"/>
        <dbReference type="ChEBI" id="CHEBI:15378"/>
        <dbReference type="ChEBI" id="CHEBI:30616"/>
        <dbReference type="ChEBI" id="CHEBI:43474"/>
        <dbReference type="ChEBI" id="CHEBI:456216"/>
        <dbReference type="EC" id="3.6.4.13"/>
    </reaction>
</comment>
<keyword evidence="1 5" id="KW-0547">Nucleotide-binding</keyword>
<protein>
    <recommendedName>
        <fullName evidence="5">ATP-dependent RNA helicase</fullName>
        <ecNumber evidence="5">3.6.4.13</ecNumber>
    </recommendedName>
</protein>
<organism evidence="8 9">
    <name type="scientific">Acanthamoeba castellanii (strain ATCC 30010 / Neff)</name>
    <dbReference type="NCBI Taxonomy" id="1257118"/>
    <lineage>
        <taxon>Eukaryota</taxon>
        <taxon>Amoebozoa</taxon>
        <taxon>Discosea</taxon>
        <taxon>Longamoebia</taxon>
        <taxon>Centramoebida</taxon>
        <taxon>Acanthamoebidae</taxon>
        <taxon>Acanthamoeba</taxon>
    </lineage>
</organism>
<dbReference type="GO" id="GO:0016787">
    <property type="term" value="F:hydrolase activity"/>
    <property type="evidence" value="ECO:0007669"/>
    <property type="project" value="UniProtKB-KW"/>
</dbReference>
<dbReference type="Gene3D" id="3.40.50.300">
    <property type="entry name" value="P-loop containing nucleotide triphosphate hydrolases"/>
    <property type="match status" value="2"/>
</dbReference>
<gene>
    <name evidence="8" type="ORF">ACA1_093410</name>
</gene>
<feature type="compositionally biased region" description="Basic and acidic residues" evidence="6">
    <location>
        <begin position="453"/>
        <end position="463"/>
    </location>
</feature>
<evidence type="ECO:0000256" key="2">
    <source>
        <dbReference type="ARBA" id="ARBA00022801"/>
    </source>
</evidence>
<proteinExistence type="inferred from homology"/>
<dbReference type="SMART" id="SM00487">
    <property type="entry name" value="DEXDc"/>
    <property type="match status" value="1"/>
</dbReference>
<evidence type="ECO:0000313" key="9">
    <source>
        <dbReference type="Proteomes" id="UP000011083"/>
    </source>
</evidence>
<keyword evidence="3 5" id="KW-0067">ATP-binding</keyword>
<evidence type="ECO:0000259" key="7">
    <source>
        <dbReference type="PROSITE" id="PS51192"/>
    </source>
</evidence>
<feature type="region of interest" description="Disordered" evidence="6">
    <location>
        <begin position="867"/>
        <end position="940"/>
    </location>
</feature>
<dbReference type="KEGG" id="acan:ACA1_093410"/>
<dbReference type="SUPFAM" id="SSF52540">
    <property type="entry name" value="P-loop containing nucleoside triphosphate hydrolases"/>
    <property type="match status" value="2"/>
</dbReference>
<sequence length="1048" mass="115135">MESINERASNHLHFLGDALHAQSVRHFFFVDLESVGGVVHPELYRLLYGRVSAAHEPPAAILLFRRSHHHRGNNNNTKATMKEKKPKAEMNKEKEKEKQKTATKRFEERCGNCKKAITTNIYFDTNNSNHRNHNSGETPTAADQRRIWVHAAASPAHMISFAAAFLVERALALPGGDNVNDPNANAAPAAVNVYLVSNDDAATKQLARQLKARERLAQAVADIGRETAKEERSDDYNDDDGDDAERVRFHRLRVDRAGVWAKPRSIECLREAGLLAHARVAADSDGVEKARPGWEVVNPFAFFALQPKDVAERRATTATTEVEGRWKEKDIDAVVRRAKYHLWAEHERGIVLPRTLHDLRKKVRQLCVLEKRLDPRAVLVLLERSRLIDVCPICHDFDYSFDRYNAARSESKKKRAKPTTAGTTGKNEGGETTTKSESESDAARAQRKKKKKSAMDRHSKEERIKRVAKAVTLKLLKAKREDRPKGRQALLDHIDAGHAAYKTRLDAELVLARLTVCGFVSTPNRATGAESRQSGAAAALGREDISVEYDLGALGDDERQWSADEAAAQQARKAAAEAEAEASLMADGRSERNAGEQEEEEVVPYAPAWTWADGDEAASEDQLTAQRRLIGLAAGRRPGKGDKGGAEQGGGVGTYMAYLAEQLRVPGRSADSIGDIDSCGLSDEVLRGFYSYGFEKPTVLQRKGIANIMAKRDTILLGCSGSGKTAAYVVPLLQSLDRHLYSPQAIVLAPTRPLAQQIEKVISSLGEYVGVQWCHVVVATAGRLYDMIKRKALELNHIVKEMPSTVQVVTVDTVLSEEAFSTHLRFMRDPMAIATDSSHGAGVFPPGVDQYTVEVEAEEHKLATLLDLLGGSPAETRSDTLQPRSEARGRGNWDEARWSEAGDATAAVVVESPRSEPDAGDGGVSATRSRPPPPPPPREIEGMAQMVIFCNSKRKVDWLTDRMLASNFPVLAIHEDMDPTSVQTGLSSFRAGSHRVLITTDSLSFGRFMRKGAAITLLAGPDDRRLLEALQAAIPFHAPPLPASLVLP</sequence>
<dbReference type="Proteomes" id="UP000011083">
    <property type="component" value="Unassembled WGS sequence"/>
</dbReference>
<dbReference type="InterPro" id="IPR001650">
    <property type="entry name" value="Helicase_C-like"/>
</dbReference>
<evidence type="ECO:0000256" key="3">
    <source>
        <dbReference type="ARBA" id="ARBA00022840"/>
    </source>
</evidence>
<dbReference type="AlphaFoldDB" id="L8GI84"/>
<keyword evidence="2 5" id="KW-0378">Hydrolase</keyword>